<feature type="non-terminal residue" evidence="2">
    <location>
        <position position="1"/>
    </location>
</feature>
<sequence length="31" mass="3388">RFWGQLGPDEVPVSGPTSRIGRSDPVFSTLE</sequence>
<accession>A0A392RUM8</accession>
<evidence type="ECO:0000313" key="3">
    <source>
        <dbReference type="Proteomes" id="UP000265520"/>
    </source>
</evidence>
<protein>
    <submittedName>
        <fullName evidence="2">Uncharacterized protein</fullName>
    </submittedName>
</protein>
<dbReference type="Proteomes" id="UP000265520">
    <property type="component" value="Unassembled WGS sequence"/>
</dbReference>
<organism evidence="2 3">
    <name type="scientific">Trifolium medium</name>
    <dbReference type="NCBI Taxonomy" id="97028"/>
    <lineage>
        <taxon>Eukaryota</taxon>
        <taxon>Viridiplantae</taxon>
        <taxon>Streptophyta</taxon>
        <taxon>Embryophyta</taxon>
        <taxon>Tracheophyta</taxon>
        <taxon>Spermatophyta</taxon>
        <taxon>Magnoliopsida</taxon>
        <taxon>eudicotyledons</taxon>
        <taxon>Gunneridae</taxon>
        <taxon>Pentapetalae</taxon>
        <taxon>rosids</taxon>
        <taxon>fabids</taxon>
        <taxon>Fabales</taxon>
        <taxon>Fabaceae</taxon>
        <taxon>Papilionoideae</taxon>
        <taxon>50 kb inversion clade</taxon>
        <taxon>NPAAA clade</taxon>
        <taxon>Hologalegina</taxon>
        <taxon>IRL clade</taxon>
        <taxon>Trifolieae</taxon>
        <taxon>Trifolium</taxon>
    </lineage>
</organism>
<comment type="caution">
    <text evidence="2">The sequence shown here is derived from an EMBL/GenBank/DDBJ whole genome shotgun (WGS) entry which is preliminary data.</text>
</comment>
<dbReference type="AlphaFoldDB" id="A0A392RUM8"/>
<evidence type="ECO:0000256" key="1">
    <source>
        <dbReference type="SAM" id="MobiDB-lite"/>
    </source>
</evidence>
<proteinExistence type="predicted"/>
<evidence type="ECO:0000313" key="2">
    <source>
        <dbReference type="EMBL" id="MCI39902.1"/>
    </source>
</evidence>
<name>A0A392RUM8_9FABA</name>
<feature type="region of interest" description="Disordered" evidence="1">
    <location>
        <begin position="1"/>
        <end position="31"/>
    </location>
</feature>
<dbReference type="EMBL" id="LXQA010273255">
    <property type="protein sequence ID" value="MCI39902.1"/>
    <property type="molecule type" value="Genomic_DNA"/>
</dbReference>
<reference evidence="2 3" key="1">
    <citation type="journal article" date="2018" name="Front. Plant Sci.">
        <title>Red Clover (Trifolium pratense) and Zigzag Clover (T. medium) - A Picture of Genomic Similarities and Differences.</title>
        <authorList>
            <person name="Dluhosova J."/>
            <person name="Istvanek J."/>
            <person name="Nedelnik J."/>
            <person name="Repkova J."/>
        </authorList>
    </citation>
    <scope>NUCLEOTIDE SEQUENCE [LARGE SCALE GENOMIC DNA]</scope>
    <source>
        <strain evidence="3">cv. 10/8</strain>
        <tissue evidence="2">Leaf</tissue>
    </source>
</reference>
<keyword evidence="3" id="KW-1185">Reference proteome</keyword>